<dbReference type="EMBL" id="SPSB01000005">
    <property type="protein sequence ID" value="TFV92332.1"/>
    <property type="molecule type" value="Genomic_DNA"/>
</dbReference>
<evidence type="ECO:0000256" key="1">
    <source>
        <dbReference type="SAM" id="Phobius"/>
    </source>
</evidence>
<reference evidence="2 3" key="1">
    <citation type="submission" date="2019-03" db="EMBL/GenBank/DDBJ databases">
        <title>Algoriphagus sp. nov, a new strain isolated from root system soil of mangrove plant Kandelia.</title>
        <authorList>
            <person name="Yin Q."/>
            <person name="Wang K."/>
            <person name="Song Z."/>
        </authorList>
    </citation>
    <scope>NUCLEOTIDE SEQUENCE [LARGE SCALE GENOMIC DNA]</scope>
    <source>
        <strain evidence="2 3">XY-J91</strain>
    </source>
</reference>
<evidence type="ECO:0000313" key="2">
    <source>
        <dbReference type="EMBL" id="TFV92332.1"/>
    </source>
</evidence>
<feature type="transmembrane region" description="Helical" evidence="1">
    <location>
        <begin position="58"/>
        <end position="77"/>
    </location>
</feature>
<proteinExistence type="predicted"/>
<protein>
    <submittedName>
        <fullName evidence="2">Uncharacterized protein</fullName>
    </submittedName>
</protein>
<evidence type="ECO:0000313" key="3">
    <source>
        <dbReference type="Proteomes" id="UP000297647"/>
    </source>
</evidence>
<comment type="caution">
    <text evidence="2">The sequence shown here is derived from an EMBL/GenBank/DDBJ whole genome shotgun (WGS) entry which is preliminary data.</text>
</comment>
<sequence>MNLSKILLPHSYQKIGWILLLPFAILTFLCAFYEFEFSWLEMSPGTLKDVFNFEDRNLTNELAIIGLLASLFLISFSKEKEEDEYIQKLRLDSILLACYGYFLLNVIGTVVFYGVDYLSFIFFNMFSIPVLFILRFRWVMFRQDRNLGLSL</sequence>
<keyword evidence="1" id="KW-0812">Transmembrane</keyword>
<gene>
    <name evidence="2" type="ORF">E4S40_15925</name>
</gene>
<dbReference type="RefSeq" id="WP_135076540.1">
    <property type="nucleotide sequence ID" value="NZ_SPSB01000005.1"/>
</dbReference>
<dbReference type="AlphaFoldDB" id="A0A4Y9QL76"/>
<feature type="transmembrane region" description="Helical" evidence="1">
    <location>
        <begin position="89"/>
        <end position="111"/>
    </location>
</feature>
<dbReference type="Proteomes" id="UP000297647">
    <property type="component" value="Unassembled WGS sequence"/>
</dbReference>
<keyword evidence="1" id="KW-1133">Transmembrane helix</keyword>
<accession>A0A4Y9QL76</accession>
<feature type="transmembrane region" description="Helical" evidence="1">
    <location>
        <begin position="117"/>
        <end position="136"/>
    </location>
</feature>
<dbReference type="OrthoDB" id="894278at2"/>
<feature type="transmembrane region" description="Helical" evidence="1">
    <location>
        <begin position="15"/>
        <end position="35"/>
    </location>
</feature>
<keyword evidence="1" id="KW-0472">Membrane</keyword>
<keyword evidence="3" id="KW-1185">Reference proteome</keyword>
<organism evidence="2 3">
    <name type="scientific">Algoriphagus kandeliae</name>
    <dbReference type="NCBI Taxonomy" id="2562278"/>
    <lineage>
        <taxon>Bacteria</taxon>
        <taxon>Pseudomonadati</taxon>
        <taxon>Bacteroidota</taxon>
        <taxon>Cytophagia</taxon>
        <taxon>Cytophagales</taxon>
        <taxon>Cyclobacteriaceae</taxon>
        <taxon>Algoriphagus</taxon>
    </lineage>
</organism>
<name>A0A4Y9QL76_9BACT</name>